<dbReference type="SUPFAM" id="SSF47226">
    <property type="entry name" value="Histidine-containing phosphotransfer domain, HPT domain"/>
    <property type="match status" value="1"/>
</dbReference>
<dbReference type="InterPro" id="IPR011006">
    <property type="entry name" value="CheY-like_superfamily"/>
</dbReference>
<evidence type="ECO:0000256" key="3">
    <source>
        <dbReference type="ARBA" id="ARBA00012438"/>
    </source>
</evidence>
<keyword evidence="9" id="KW-1133">Transmembrane helix</keyword>
<evidence type="ECO:0000256" key="11">
    <source>
        <dbReference type="ARBA" id="ARBA00023136"/>
    </source>
</evidence>
<gene>
    <name evidence="18" type="ORF">HLH28_11905</name>
</gene>
<dbReference type="NCBIfam" id="TIGR00229">
    <property type="entry name" value="sensory_box"/>
    <property type="match status" value="1"/>
</dbReference>
<evidence type="ECO:0000256" key="9">
    <source>
        <dbReference type="ARBA" id="ARBA00022989"/>
    </source>
</evidence>
<dbReference type="GO" id="GO:0005886">
    <property type="term" value="C:plasma membrane"/>
    <property type="evidence" value="ECO:0007669"/>
    <property type="project" value="UniProtKB-SubCell"/>
</dbReference>
<dbReference type="Pfam" id="PF00072">
    <property type="entry name" value="Response_reg"/>
    <property type="match status" value="1"/>
</dbReference>
<keyword evidence="10" id="KW-0902">Two-component regulatory system</keyword>
<dbReference type="InterPro" id="IPR035965">
    <property type="entry name" value="PAS-like_dom_sf"/>
</dbReference>
<feature type="domain" description="Response regulatory" evidence="16">
    <location>
        <begin position="637"/>
        <end position="753"/>
    </location>
</feature>
<sequence>MGDRTVNAIAFGILTPEGVVAYCSSRFARIIHASQKGPIAGVSITAWLEPASGPLSSSWFSTILTIEGTLRLKGSLKTVQYRLEPMTATTDRTENGAIIFLGDDTQTLDLIHAQAFQLNPGLSAISVLETGEHLDVNPAWLSAMEYQRSDVIGKTARDMNIWENISFRSEIVRQLTTYGRVENLEGRMRTKSGKLRDIIVSAERVSYFGRTLAVFASHDITEVKKSHADLAALNRRLEARVAERTAELETKNRQLLDAVKRAEAANDAKSRFLATMSHEIRTPLNAIINMAELLAEEKRTGLDAKYLSNIVNSAQSLAAIVNDTLDFASIEENELKIVPIEVNVEVIVEGVIRSLAPLGHRKGVELVLSIAPRLPEDICVDPTRLRQILYNLIGNAIKFTRSGWIGVYVDLATTNGYHELLLSVCDTGIGIEPIDQNRIFDRFSKISPGSDDATSGTGLGLSIALGLAQAMGGAIGVDSSPNHGSTFRVSLPASSCSAPPPDMPLNEVIILGPGSKTRSGLESACIGLGVATRVVEQGDAISGSPLLGVALVVLPLSVCATSMMEWYERACSLCSRVIVFSPIGQTTEVLSGLALENSQIEFYPIGRSSLSALLNGQDSSARSEDGPQIALSLAGLHVLIADDVEENRLVVEWALKACGARITTVDNGEDAVGLIKQGVFDLLLLDLRMPGLDGYETAARIRSLGGRAGKTPIIAVSANVTPDGSRMQAAGIDNFLAKPFRPSRLRSAVLKALGRSHTGEHDAVTQNPHPILDAAFLAAQLSYAGPEAICRAIDAFGQHLERRLCSIETARNDADCIEAIHRLAGAASSLGLSRLFNLCVELETTFSSHDRVNRARKFAAIRSLSESSAFYIKRYRNNIT</sequence>
<reference evidence="18 19" key="1">
    <citation type="submission" date="2020-04" db="EMBL/GenBank/DDBJ databases">
        <title>Description of novel Gluconacetobacter.</title>
        <authorList>
            <person name="Sombolestani A."/>
        </authorList>
    </citation>
    <scope>NUCLEOTIDE SEQUENCE [LARGE SCALE GENOMIC DNA]</scope>
    <source>
        <strain evidence="18 19">LMG 27802</strain>
    </source>
</reference>
<comment type="subcellular location">
    <subcellularLocation>
        <location evidence="2">Cell membrane</location>
        <topology evidence="2">Multi-pass membrane protein</topology>
    </subcellularLocation>
</comment>
<dbReference type="EC" id="2.7.13.3" evidence="3"/>
<evidence type="ECO:0000256" key="14">
    <source>
        <dbReference type="SAM" id="Coils"/>
    </source>
</evidence>
<evidence type="ECO:0000313" key="19">
    <source>
        <dbReference type="Proteomes" id="UP000578030"/>
    </source>
</evidence>
<dbReference type="EMBL" id="JABEQM010000009">
    <property type="protein sequence ID" value="MBB2202268.1"/>
    <property type="molecule type" value="Genomic_DNA"/>
</dbReference>
<dbReference type="SUPFAM" id="SSF55785">
    <property type="entry name" value="PYP-like sensor domain (PAS domain)"/>
    <property type="match status" value="1"/>
</dbReference>
<dbReference type="PANTHER" id="PTHR45339">
    <property type="entry name" value="HYBRID SIGNAL TRANSDUCTION HISTIDINE KINASE J"/>
    <property type="match status" value="1"/>
</dbReference>
<dbReference type="InterPro" id="IPR005467">
    <property type="entry name" value="His_kinase_dom"/>
</dbReference>
<keyword evidence="19" id="KW-1185">Reference proteome</keyword>
<dbReference type="SMART" id="SM00388">
    <property type="entry name" value="HisKA"/>
    <property type="match status" value="1"/>
</dbReference>
<comment type="caution">
    <text evidence="18">The sequence shown here is derived from an EMBL/GenBank/DDBJ whole genome shotgun (WGS) entry which is preliminary data.</text>
</comment>
<dbReference type="PROSITE" id="PS50894">
    <property type="entry name" value="HPT"/>
    <property type="match status" value="1"/>
</dbReference>
<dbReference type="InterPro" id="IPR003661">
    <property type="entry name" value="HisK_dim/P_dom"/>
</dbReference>
<dbReference type="SMART" id="SM00387">
    <property type="entry name" value="HATPase_c"/>
    <property type="match status" value="1"/>
</dbReference>
<dbReference type="Pfam" id="PF02518">
    <property type="entry name" value="HATPase_c"/>
    <property type="match status" value="1"/>
</dbReference>
<dbReference type="Pfam" id="PF01627">
    <property type="entry name" value="Hpt"/>
    <property type="match status" value="1"/>
</dbReference>
<keyword evidence="8" id="KW-0067">ATP-binding</keyword>
<dbReference type="RefSeq" id="WP_182959386.1">
    <property type="nucleotide sequence ID" value="NZ_JABEQM010000009.1"/>
</dbReference>
<evidence type="ECO:0000259" key="15">
    <source>
        <dbReference type="PROSITE" id="PS50109"/>
    </source>
</evidence>
<evidence type="ECO:0000256" key="10">
    <source>
        <dbReference type="ARBA" id="ARBA00023012"/>
    </source>
</evidence>
<dbReference type="AlphaFoldDB" id="A0A7W4PLU1"/>
<dbReference type="CDD" id="cd00082">
    <property type="entry name" value="HisKA"/>
    <property type="match status" value="1"/>
</dbReference>
<keyword evidence="6" id="KW-0812">Transmembrane</keyword>
<evidence type="ECO:0000256" key="2">
    <source>
        <dbReference type="ARBA" id="ARBA00004651"/>
    </source>
</evidence>
<keyword evidence="5 13" id="KW-0597">Phosphoprotein</keyword>
<dbReference type="InterPro" id="IPR036097">
    <property type="entry name" value="HisK_dim/P_sf"/>
</dbReference>
<dbReference type="InterPro" id="IPR004358">
    <property type="entry name" value="Sig_transdc_His_kin-like_C"/>
</dbReference>
<dbReference type="Pfam" id="PF00512">
    <property type="entry name" value="HisKA"/>
    <property type="match status" value="1"/>
</dbReference>
<dbReference type="PRINTS" id="PR00344">
    <property type="entry name" value="BCTRLSENSOR"/>
</dbReference>
<dbReference type="CDD" id="cd00088">
    <property type="entry name" value="HPT"/>
    <property type="match status" value="1"/>
</dbReference>
<keyword evidence="14" id="KW-0175">Coiled coil</keyword>
<evidence type="ECO:0000256" key="6">
    <source>
        <dbReference type="ARBA" id="ARBA00022692"/>
    </source>
</evidence>
<dbReference type="Gene3D" id="3.30.565.10">
    <property type="entry name" value="Histidine kinase-like ATPase, C-terminal domain"/>
    <property type="match status" value="1"/>
</dbReference>
<name>A0A7W4PLU1_9PROT</name>
<dbReference type="Proteomes" id="UP000578030">
    <property type="component" value="Unassembled WGS sequence"/>
</dbReference>
<evidence type="ECO:0000256" key="1">
    <source>
        <dbReference type="ARBA" id="ARBA00000085"/>
    </source>
</evidence>
<feature type="domain" description="HPt" evidence="17">
    <location>
        <begin position="778"/>
        <end position="880"/>
    </location>
</feature>
<dbReference type="SMART" id="SM00448">
    <property type="entry name" value="REC"/>
    <property type="match status" value="1"/>
</dbReference>
<dbReference type="SUPFAM" id="SSF47384">
    <property type="entry name" value="Homodimeric domain of signal transducing histidine kinase"/>
    <property type="match status" value="1"/>
</dbReference>
<evidence type="ECO:0000256" key="13">
    <source>
        <dbReference type="PROSITE-ProRule" id="PRU00169"/>
    </source>
</evidence>
<dbReference type="Pfam" id="PF13426">
    <property type="entry name" value="PAS_9"/>
    <property type="match status" value="1"/>
</dbReference>
<feature type="modified residue" description="4-aspartylphosphate" evidence="13">
    <location>
        <position position="686"/>
    </location>
</feature>
<dbReference type="PROSITE" id="PS50110">
    <property type="entry name" value="RESPONSE_REGULATORY"/>
    <property type="match status" value="1"/>
</dbReference>
<dbReference type="CDD" id="cd17546">
    <property type="entry name" value="REC_hyHK_CKI1_RcsC-like"/>
    <property type="match status" value="1"/>
</dbReference>
<dbReference type="InterPro" id="IPR003594">
    <property type="entry name" value="HATPase_dom"/>
</dbReference>
<evidence type="ECO:0000259" key="16">
    <source>
        <dbReference type="PROSITE" id="PS50110"/>
    </source>
</evidence>
<keyword evidence="4" id="KW-1003">Cell membrane</keyword>
<dbReference type="InterPro" id="IPR001789">
    <property type="entry name" value="Sig_transdc_resp-reg_receiver"/>
</dbReference>
<dbReference type="FunFam" id="3.30.565.10:FF:000010">
    <property type="entry name" value="Sensor histidine kinase RcsC"/>
    <property type="match status" value="1"/>
</dbReference>
<evidence type="ECO:0000256" key="4">
    <source>
        <dbReference type="ARBA" id="ARBA00022475"/>
    </source>
</evidence>
<dbReference type="InterPro" id="IPR008207">
    <property type="entry name" value="Sig_transdc_His_kin_Hpt_dom"/>
</dbReference>
<dbReference type="CDD" id="cd00130">
    <property type="entry name" value="PAS"/>
    <property type="match status" value="1"/>
</dbReference>
<evidence type="ECO:0000313" key="18">
    <source>
        <dbReference type="EMBL" id="MBB2202268.1"/>
    </source>
</evidence>
<dbReference type="Gene3D" id="1.10.287.130">
    <property type="match status" value="1"/>
</dbReference>
<accession>A0A7W4PLU1</accession>
<evidence type="ECO:0000256" key="12">
    <source>
        <dbReference type="PROSITE-ProRule" id="PRU00110"/>
    </source>
</evidence>
<feature type="modified residue" description="Phosphohistidine" evidence="12">
    <location>
        <position position="821"/>
    </location>
</feature>
<organism evidence="18 19">
    <name type="scientific">Gluconacetobacter tumulisoli</name>
    <dbReference type="NCBI Taxonomy" id="1286189"/>
    <lineage>
        <taxon>Bacteria</taxon>
        <taxon>Pseudomonadati</taxon>
        <taxon>Pseudomonadota</taxon>
        <taxon>Alphaproteobacteria</taxon>
        <taxon>Acetobacterales</taxon>
        <taxon>Acetobacteraceae</taxon>
        <taxon>Gluconacetobacter</taxon>
    </lineage>
</organism>
<feature type="domain" description="Histidine kinase" evidence="15">
    <location>
        <begin position="275"/>
        <end position="495"/>
    </location>
</feature>
<keyword evidence="7" id="KW-0547">Nucleotide-binding</keyword>
<dbReference type="InterPro" id="IPR036641">
    <property type="entry name" value="HPT_dom_sf"/>
</dbReference>
<dbReference type="Gene3D" id="3.30.450.20">
    <property type="entry name" value="PAS domain"/>
    <property type="match status" value="1"/>
</dbReference>
<dbReference type="GO" id="GO:0000155">
    <property type="term" value="F:phosphorelay sensor kinase activity"/>
    <property type="evidence" value="ECO:0007669"/>
    <property type="project" value="InterPro"/>
</dbReference>
<dbReference type="CDD" id="cd16922">
    <property type="entry name" value="HATPase_EvgS-ArcB-TorS-like"/>
    <property type="match status" value="1"/>
</dbReference>
<dbReference type="SUPFAM" id="SSF55874">
    <property type="entry name" value="ATPase domain of HSP90 chaperone/DNA topoisomerase II/histidine kinase"/>
    <property type="match status" value="1"/>
</dbReference>
<protein>
    <recommendedName>
        <fullName evidence="3">histidine kinase</fullName>
        <ecNumber evidence="3">2.7.13.3</ecNumber>
    </recommendedName>
</protein>
<proteinExistence type="predicted"/>
<dbReference type="Gene3D" id="3.40.50.2300">
    <property type="match status" value="1"/>
</dbReference>
<evidence type="ECO:0000259" key="17">
    <source>
        <dbReference type="PROSITE" id="PS50894"/>
    </source>
</evidence>
<dbReference type="InterPro" id="IPR000014">
    <property type="entry name" value="PAS"/>
</dbReference>
<dbReference type="PANTHER" id="PTHR45339:SF1">
    <property type="entry name" value="HYBRID SIGNAL TRANSDUCTION HISTIDINE KINASE J"/>
    <property type="match status" value="1"/>
</dbReference>
<dbReference type="SUPFAM" id="SSF52172">
    <property type="entry name" value="CheY-like"/>
    <property type="match status" value="1"/>
</dbReference>
<evidence type="ECO:0000256" key="7">
    <source>
        <dbReference type="ARBA" id="ARBA00022741"/>
    </source>
</evidence>
<dbReference type="InterPro" id="IPR036890">
    <property type="entry name" value="HATPase_C_sf"/>
</dbReference>
<dbReference type="Gene3D" id="1.20.120.160">
    <property type="entry name" value="HPT domain"/>
    <property type="match status" value="1"/>
</dbReference>
<evidence type="ECO:0000256" key="8">
    <source>
        <dbReference type="ARBA" id="ARBA00022840"/>
    </source>
</evidence>
<comment type="catalytic activity">
    <reaction evidence="1">
        <text>ATP + protein L-histidine = ADP + protein N-phospho-L-histidine.</text>
        <dbReference type="EC" id="2.7.13.3"/>
    </reaction>
</comment>
<keyword evidence="11" id="KW-0472">Membrane</keyword>
<dbReference type="GO" id="GO:0005524">
    <property type="term" value="F:ATP binding"/>
    <property type="evidence" value="ECO:0007669"/>
    <property type="project" value="UniProtKB-KW"/>
</dbReference>
<dbReference type="PROSITE" id="PS50109">
    <property type="entry name" value="HIS_KIN"/>
    <property type="match status" value="1"/>
</dbReference>
<evidence type="ECO:0000256" key="5">
    <source>
        <dbReference type="ARBA" id="ARBA00022553"/>
    </source>
</evidence>
<feature type="coiled-coil region" evidence="14">
    <location>
        <begin position="234"/>
        <end position="265"/>
    </location>
</feature>